<reference evidence="2 3" key="1">
    <citation type="submission" date="2019-03" db="EMBL/GenBank/DDBJ databases">
        <title>First draft genome of Liparis tanakae, snailfish: a comprehensive survey of snailfish specific genes.</title>
        <authorList>
            <person name="Kim W."/>
            <person name="Song I."/>
            <person name="Jeong J.-H."/>
            <person name="Kim D."/>
            <person name="Kim S."/>
            <person name="Ryu S."/>
            <person name="Song J.Y."/>
            <person name="Lee S.K."/>
        </authorList>
    </citation>
    <scope>NUCLEOTIDE SEQUENCE [LARGE SCALE GENOMIC DNA]</scope>
    <source>
        <tissue evidence="2">Muscle</tissue>
    </source>
</reference>
<proteinExistence type="predicted"/>
<name>A0A4Z2GNA9_9TELE</name>
<accession>A0A4Z2GNA9</accession>
<keyword evidence="3" id="KW-1185">Reference proteome</keyword>
<dbReference type="AlphaFoldDB" id="A0A4Z2GNA9"/>
<evidence type="ECO:0000313" key="2">
    <source>
        <dbReference type="EMBL" id="TNN55118.1"/>
    </source>
</evidence>
<feature type="region of interest" description="Disordered" evidence="1">
    <location>
        <begin position="1"/>
        <end position="27"/>
    </location>
</feature>
<protein>
    <submittedName>
        <fullName evidence="2">Uncharacterized protein</fullName>
    </submittedName>
</protein>
<dbReference type="OrthoDB" id="10588640at2759"/>
<evidence type="ECO:0000313" key="3">
    <source>
        <dbReference type="Proteomes" id="UP000314294"/>
    </source>
</evidence>
<dbReference type="Proteomes" id="UP000314294">
    <property type="component" value="Unassembled WGS sequence"/>
</dbReference>
<evidence type="ECO:0000256" key="1">
    <source>
        <dbReference type="SAM" id="MobiDB-lite"/>
    </source>
</evidence>
<gene>
    <name evidence="2" type="ORF">EYF80_034642</name>
</gene>
<sequence length="124" mass="13137">MKIEGPSESLDVGWQREASAGRPTSANGRLQLGQVPLVHAVVAHQLVRAGKLLLTVGPAAVFGLRMFPFTNNIAGRHSKNGRLRHISSRSLSVCFGLLSTSGQHLTSEQITIQDPESAEADAGA</sequence>
<dbReference type="EMBL" id="SRLO01000464">
    <property type="protein sequence ID" value="TNN55118.1"/>
    <property type="molecule type" value="Genomic_DNA"/>
</dbReference>
<comment type="caution">
    <text evidence="2">The sequence shown here is derived from an EMBL/GenBank/DDBJ whole genome shotgun (WGS) entry which is preliminary data.</text>
</comment>
<organism evidence="2 3">
    <name type="scientific">Liparis tanakae</name>
    <name type="common">Tanaka's snailfish</name>
    <dbReference type="NCBI Taxonomy" id="230148"/>
    <lineage>
        <taxon>Eukaryota</taxon>
        <taxon>Metazoa</taxon>
        <taxon>Chordata</taxon>
        <taxon>Craniata</taxon>
        <taxon>Vertebrata</taxon>
        <taxon>Euteleostomi</taxon>
        <taxon>Actinopterygii</taxon>
        <taxon>Neopterygii</taxon>
        <taxon>Teleostei</taxon>
        <taxon>Neoteleostei</taxon>
        <taxon>Acanthomorphata</taxon>
        <taxon>Eupercaria</taxon>
        <taxon>Perciformes</taxon>
        <taxon>Cottioidei</taxon>
        <taxon>Cottales</taxon>
        <taxon>Liparidae</taxon>
        <taxon>Liparis</taxon>
    </lineage>
</organism>